<keyword evidence="3" id="KW-0653">Protein transport</keyword>
<dbReference type="AlphaFoldDB" id="A0A1E7F0D4"/>
<dbReference type="GO" id="GO:0005737">
    <property type="term" value="C:cytoplasm"/>
    <property type="evidence" value="ECO:0007669"/>
    <property type="project" value="UniProtKB-ARBA"/>
</dbReference>
<dbReference type="OrthoDB" id="29308at2759"/>
<evidence type="ECO:0000256" key="3">
    <source>
        <dbReference type="ARBA" id="ARBA00022927"/>
    </source>
</evidence>
<dbReference type="Pfam" id="PF14807">
    <property type="entry name" value="AP4E_app_platf"/>
    <property type="match status" value="1"/>
</dbReference>
<dbReference type="Proteomes" id="UP000095751">
    <property type="component" value="Unassembled WGS sequence"/>
</dbReference>
<keyword evidence="8" id="KW-1185">Reference proteome</keyword>
<dbReference type="PANTHER" id="PTHR22780">
    <property type="entry name" value="ADAPTIN, ALPHA/GAMMA/EPSILON"/>
    <property type="match status" value="1"/>
</dbReference>
<reference evidence="7 8" key="1">
    <citation type="submission" date="2016-09" db="EMBL/GenBank/DDBJ databases">
        <title>Extensive genetic diversity and differential bi-allelic expression allows diatom success in the polar Southern Ocean.</title>
        <authorList>
            <consortium name="DOE Joint Genome Institute"/>
            <person name="Mock T."/>
            <person name="Otillar R.P."/>
            <person name="Strauss J."/>
            <person name="Dupont C."/>
            <person name="Frickenhaus S."/>
            <person name="Maumus F."/>
            <person name="Mcmullan M."/>
            <person name="Sanges R."/>
            <person name="Schmutz J."/>
            <person name="Toseland A."/>
            <person name="Valas R."/>
            <person name="Veluchamy A."/>
            <person name="Ward B.J."/>
            <person name="Allen A."/>
            <person name="Barry K."/>
            <person name="Falciatore A."/>
            <person name="Ferrante M."/>
            <person name="Fortunato A.E."/>
            <person name="Gloeckner G."/>
            <person name="Gruber A."/>
            <person name="Hipkin R."/>
            <person name="Janech M."/>
            <person name="Kroth P."/>
            <person name="Leese F."/>
            <person name="Lindquist E."/>
            <person name="Lyon B.R."/>
            <person name="Martin J."/>
            <person name="Mayer C."/>
            <person name="Parker M."/>
            <person name="Quesneville H."/>
            <person name="Raymond J."/>
            <person name="Uhlig C."/>
            <person name="Valentin K.U."/>
            <person name="Worden A.Z."/>
            <person name="Armbrust E.V."/>
            <person name="Bowler C."/>
            <person name="Green B."/>
            <person name="Moulton V."/>
            <person name="Van Oosterhout C."/>
            <person name="Grigoriev I."/>
        </authorList>
    </citation>
    <scope>NUCLEOTIDE SEQUENCE [LARGE SCALE GENOMIC DNA]</scope>
    <source>
        <strain evidence="7 8">CCMP1102</strain>
    </source>
</reference>
<dbReference type="InParanoid" id="A0A1E7F0D4"/>
<protein>
    <recommendedName>
        <fullName evidence="6">AP-4 complex subunit epsilon-1 C-terminal domain-containing protein</fullName>
    </recommendedName>
</protein>
<dbReference type="InterPro" id="IPR028269">
    <property type="entry name" value="AP4E1_C"/>
</dbReference>
<gene>
    <name evidence="7" type="ORF">FRACYDRAFT_228009</name>
</gene>
<feature type="region of interest" description="Disordered" evidence="5">
    <location>
        <begin position="226"/>
        <end position="249"/>
    </location>
</feature>
<comment type="subcellular location">
    <subcellularLocation>
        <location evidence="1">Endomembrane system</location>
    </subcellularLocation>
</comment>
<accession>A0A1E7F0D4</accession>
<sequence>MAWCLGEYAYLSVAMSLEEILSKLCQWNKAILQPSTRKFLTSAVFKLVAQVGTCPPQAAAVVDEYTRSKDVDLQQRCLEFQAILMTAPQYLGDILPVDASAEDMEVDINLSFLDGFCHQALENGARPYEKPEDDDDDDDDYGAINTSGSGAFKMTPYAKPETNINRSVMMSRAGGGSGGVASPGGVSLPPGSNTGTQAQVSTSVDAVGDGLSLNTRGAANVWGKKPVAAPAPPPQQPTDRANSFGGGGPSSYGGYGLAPAPAPVVPTKTPEQLEKERQAAFLFGGMVPGAAPPPPRAMPPSPPVPVAAPPVAAAPSVSAPAPEFDLLDFGSGYDAAPAAPTAVDDIFGAMTLQPTPAAPVEAAPLVETVSDDDEPTVPIPAPAPATFVDPFAAEGLLGDLSENTLQGFGGSTSKFEFNGVVMAPLKIDTAQFGGNWGGCPATSPISLTSQKVTSLDIFMKECESSGLYPIEAIAATNEAICAGMVDGGSNVILVHGKITPLGGGATKLDITVKSTDIALSGSLALYLQNMMK</sequence>
<dbReference type="GO" id="GO:0015031">
    <property type="term" value="P:protein transport"/>
    <property type="evidence" value="ECO:0007669"/>
    <property type="project" value="UniProtKB-KW"/>
</dbReference>
<dbReference type="KEGG" id="fcy:FRACYDRAFT_228009"/>
<name>A0A1E7F0D4_9STRA</name>
<feature type="domain" description="AP-4 complex subunit epsilon-1 C-terminal" evidence="6">
    <location>
        <begin position="423"/>
        <end position="532"/>
    </location>
</feature>
<evidence type="ECO:0000256" key="2">
    <source>
        <dbReference type="ARBA" id="ARBA00022448"/>
    </source>
</evidence>
<evidence type="ECO:0000256" key="4">
    <source>
        <dbReference type="ARBA" id="ARBA00023136"/>
    </source>
</evidence>
<dbReference type="SMART" id="SM01356">
    <property type="entry name" value="AP4E_app_platf"/>
    <property type="match status" value="1"/>
</dbReference>
<organism evidence="7 8">
    <name type="scientific">Fragilariopsis cylindrus CCMP1102</name>
    <dbReference type="NCBI Taxonomy" id="635003"/>
    <lineage>
        <taxon>Eukaryota</taxon>
        <taxon>Sar</taxon>
        <taxon>Stramenopiles</taxon>
        <taxon>Ochrophyta</taxon>
        <taxon>Bacillariophyta</taxon>
        <taxon>Bacillariophyceae</taxon>
        <taxon>Bacillariophycidae</taxon>
        <taxon>Bacillariales</taxon>
        <taxon>Bacillariaceae</taxon>
        <taxon>Fragilariopsis</taxon>
    </lineage>
</organism>
<keyword evidence="4" id="KW-0472">Membrane</keyword>
<evidence type="ECO:0000256" key="1">
    <source>
        <dbReference type="ARBA" id="ARBA00004308"/>
    </source>
</evidence>
<evidence type="ECO:0000313" key="7">
    <source>
        <dbReference type="EMBL" id="OEU11534.1"/>
    </source>
</evidence>
<proteinExistence type="predicted"/>
<evidence type="ECO:0000259" key="6">
    <source>
        <dbReference type="SMART" id="SM01356"/>
    </source>
</evidence>
<keyword evidence="2" id="KW-0813">Transport</keyword>
<dbReference type="InterPro" id="IPR011989">
    <property type="entry name" value="ARM-like"/>
</dbReference>
<dbReference type="Gene3D" id="1.25.10.10">
    <property type="entry name" value="Leucine-rich Repeat Variant"/>
    <property type="match status" value="1"/>
</dbReference>
<dbReference type="EMBL" id="KV784367">
    <property type="protein sequence ID" value="OEU11534.1"/>
    <property type="molecule type" value="Genomic_DNA"/>
</dbReference>
<evidence type="ECO:0000313" key="8">
    <source>
        <dbReference type="Proteomes" id="UP000095751"/>
    </source>
</evidence>
<dbReference type="GO" id="GO:0012505">
    <property type="term" value="C:endomembrane system"/>
    <property type="evidence" value="ECO:0007669"/>
    <property type="project" value="UniProtKB-SubCell"/>
</dbReference>
<evidence type="ECO:0000256" key="5">
    <source>
        <dbReference type="SAM" id="MobiDB-lite"/>
    </source>
</evidence>
<dbReference type="InterPro" id="IPR050840">
    <property type="entry name" value="Adaptor_Complx_Large_Subunit"/>
</dbReference>